<comment type="catalytic activity">
    <reaction evidence="13">
        <text>a 3'-end 2'-deoxyribonucleotide-3'-diphospho-5'-guanosine-DNA + H2O = a 3'-end 2'-deoxyribonucleotide 3'-phosphate-DNA + GMP + 2 H(+)</text>
        <dbReference type="Rhea" id="RHEA:52140"/>
        <dbReference type="Rhea" id="RHEA-COMP:13186"/>
        <dbReference type="Rhea" id="RHEA-COMP:13187"/>
        <dbReference type="ChEBI" id="CHEBI:15377"/>
        <dbReference type="ChEBI" id="CHEBI:15378"/>
        <dbReference type="ChEBI" id="CHEBI:58115"/>
        <dbReference type="ChEBI" id="CHEBI:136419"/>
        <dbReference type="ChEBI" id="CHEBI:136420"/>
        <dbReference type="EC" id="3.6.1.72"/>
    </reaction>
</comment>
<keyword evidence="8" id="KW-0378">Hydrolase</keyword>
<comment type="subcellular location">
    <subcellularLocation>
        <location evidence="2">Cytoplasm</location>
    </subcellularLocation>
    <subcellularLocation>
        <location evidence="1">Nucleus</location>
    </subcellularLocation>
</comment>
<comment type="function">
    <text evidence="16">DNA-binding protein involved in single-strand DNA break repair, double-strand DNA break repair and base excision repair. Resolves abortive DNA ligation intermediates formed either at base excision sites, or when DNA ligases attempt to repair non-ligatable breaks induced by reactive oxygen species. Catalyzes the release of adenylate groups covalently linked to 5'-phosphate termini, resulting in the production of 5'-phosphate termini that can be efficiently rejoined. Likewise, catalyzes the release of 3'-linked guanosine (DNAppG) and inosine (DNAppI) from DNA, but has higher specific activity with 5'-linked adenosine (AppDNA).</text>
</comment>
<dbReference type="GO" id="GO:0120108">
    <property type="term" value="F:DNA-3'-diphospho-5'-guanosine diphosphatase activity"/>
    <property type="evidence" value="ECO:0007669"/>
    <property type="project" value="UniProtKB-EC"/>
</dbReference>
<keyword evidence="6" id="KW-0479">Metal-binding</keyword>
<dbReference type="Proteomes" id="UP000799429">
    <property type="component" value="Unassembled WGS sequence"/>
</dbReference>
<sequence length="301" mass="34556">MSSLKGHPQDAINEEEIASTSLPLDSTLQESGSARKPVNAFTKLMSSQKANNEQSSPSETRPSRKLDFSRRDGLGAYTADPESFKGSRVVYHNENFVVINDLFPKSEVHLLLLPRDTSKQLLHPFEAFKDPDFLALVKAEMIVVREYAAKELKRRFRQNSRSEQVREAVLEKALLENLDLDPTDDSQVAALDLPPGRDWHASLISGVHASPSMNHLHVHVLSTDRHSECMKHRKHYNSFATPFLVPVEDLPLQEDDLRWHPGRAGYLDENMRCWRCRKDFGNKFKRLKEHLEEEFESWKSE</sequence>
<dbReference type="SUPFAM" id="SSF54197">
    <property type="entry name" value="HIT-like"/>
    <property type="match status" value="1"/>
</dbReference>
<evidence type="ECO:0000256" key="10">
    <source>
        <dbReference type="ARBA" id="ARBA00023125"/>
    </source>
</evidence>
<feature type="domain" description="HIT" evidence="20">
    <location>
        <begin position="87"/>
        <end position="226"/>
    </location>
</feature>
<dbReference type="GO" id="GO:0046872">
    <property type="term" value="F:metal ion binding"/>
    <property type="evidence" value="ECO:0007669"/>
    <property type="project" value="UniProtKB-KW"/>
</dbReference>
<evidence type="ECO:0000256" key="12">
    <source>
        <dbReference type="ARBA" id="ARBA00023242"/>
    </source>
</evidence>
<dbReference type="GO" id="GO:0003697">
    <property type="term" value="F:single-stranded DNA binding"/>
    <property type="evidence" value="ECO:0007669"/>
    <property type="project" value="TreeGrafter"/>
</dbReference>
<evidence type="ECO:0000259" key="20">
    <source>
        <dbReference type="Pfam" id="PF01230"/>
    </source>
</evidence>
<feature type="compositionally biased region" description="Basic and acidic residues" evidence="19">
    <location>
        <begin position="61"/>
        <end position="70"/>
    </location>
</feature>
<evidence type="ECO:0000256" key="2">
    <source>
        <dbReference type="ARBA" id="ARBA00004496"/>
    </source>
</evidence>
<organism evidence="22 23">
    <name type="scientific">Patellaria atrata CBS 101060</name>
    <dbReference type="NCBI Taxonomy" id="1346257"/>
    <lineage>
        <taxon>Eukaryota</taxon>
        <taxon>Fungi</taxon>
        <taxon>Dikarya</taxon>
        <taxon>Ascomycota</taxon>
        <taxon>Pezizomycotina</taxon>
        <taxon>Dothideomycetes</taxon>
        <taxon>Dothideomycetes incertae sedis</taxon>
        <taxon>Patellariales</taxon>
        <taxon>Patellariaceae</taxon>
        <taxon>Patellaria</taxon>
    </lineage>
</organism>
<evidence type="ECO:0000313" key="23">
    <source>
        <dbReference type="Proteomes" id="UP000799429"/>
    </source>
</evidence>
<dbReference type="GO" id="GO:0030983">
    <property type="term" value="F:mismatched DNA binding"/>
    <property type="evidence" value="ECO:0007669"/>
    <property type="project" value="TreeGrafter"/>
</dbReference>
<dbReference type="EC" id="3.6.1.72" evidence="3"/>
<keyword evidence="12" id="KW-0539">Nucleus</keyword>
<feature type="compositionally biased region" description="Polar residues" evidence="19">
    <location>
        <begin position="44"/>
        <end position="60"/>
    </location>
</feature>
<gene>
    <name evidence="22" type="ORF">M501DRAFT_1032008</name>
</gene>
<dbReference type="Pfam" id="PF16278">
    <property type="entry name" value="zf-C2HE"/>
    <property type="match status" value="1"/>
</dbReference>
<evidence type="ECO:0000256" key="18">
    <source>
        <dbReference type="ARBA" id="ARBA00076243"/>
    </source>
</evidence>
<evidence type="ECO:0000256" key="7">
    <source>
        <dbReference type="ARBA" id="ARBA00022763"/>
    </source>
</evidence>
<dbReference type="EMBL" id="MU006097">
    <property type="protein sequence ID" value="KAF2838028.1"/>
    <property type="molecule type" value="Genomic_DNA"/>
</dbReference>
<evidence type="ECO:0000313" key="22">
    <source>
        <dbReference type="EMBL" id="KAF2838028.1"/>
    </source>
</evidence>
<evidence type="ECO:0000256" key="16">
    <source>
        <dbReference type="ARBA" id="ARBA00059438"/>
    </source>
</evidence>
<comment type="catalytic activity">
    <reaction evidence="14">
        <text>a 5'-end adenosine-5'-diphospho-5'-2'-deoxyribonucleoside-DNA + H2O = a 5'-end 5'-phospho-2'-deoxyribonucleoside-DNA + AMP + 2 H(+)</text>
        <dbReference type="Rhea" id="RHEA:52128"/>
        <dbReference type="Rhea" id="RHEA-COMP:13180"/>
        <dbReference type="Rhea" id="RHEA-COMP:13181"/>
        <dbReference type="ChEBI" id="CHEBI:15377"/>
        <dbReference type="ChEBI" id="CHEBI:15378"/>
        <dbReference type="ChEBI" id="CHEBI:136412"/>
        <dbReference type="ChEBI" id="CHEBI:136413"/>
        <dbReference type="ChEBI" id="CHEBI:456215"/>
        <dbReference type="EC" id="3.6.1.71"/>
    </reaction>
</comment>
<keyword evidence="23" id="KW-1185">Reference proteome</keyword>
<evidence type="ECO:0000256" key="4">
    <source>
        <dbReference type="ARBA" id="ARBA00012496"/>
    </source>
</evidence>
<dbReference type="EC" id="3.6.1.71" evidence="4"/>
<dbReference type="InterPro" id="IPR032566">
    <property type="entry name" value="Znf-C2HE"/>
</dbReference>
<keyword evidence="5" id="KW-0963">Cytoplasm</keyword>
<dbReference type="OrthoDB" id="3512845at2759"/>
<dbReference type="InterPro" id="IPR036265">
    <property type="entry name" value="HIT-like_sf"/>
</dbReference>
<comment type="catalytic activity">
    <reaction evidence="15">
        <text>a 5'-end adenosine-5'-diphospho-5'-ribonucleoside-2'-deoxyribonucleotide-DNA + H2O = a 5'-end 5'-phospho-ribonucleoside-2'-deoxyribonucleotide-DNA + AMP + 2 H(+)</text>
        <dbReference type="Rhea" id="RHEA:52132"/>
        <dbReference type="Rhea" id="RHEA-COMP:13182"/>
        <dbReference type="Rhea" id="RHEA-COMP:13183"/>
        <dbReference type="ChEBI" id="CHEBI:15377"/>
        <dbReference type="ChEBI" id="CHEBI:15378"/>
        <dbReference type="ChEBI" id="CHEBI:136414"/>
        <dbReference type="ChEBI" id="CHEBI:136415"/>
        <dbReference type="ChEBI" id="CHEBI:456215"/>
        <dbReference type="EC" id="3.6.1.71"/>
    </reaction>
</comment>
<comment type="caution">
    <text evidence="22">The sequence shown here is derived from an EMBL/GenBank/DDBJ whole genome shotgun (WGS) entry which is preliminary data.</text>
</comment>
<dbReference type="Gene3D" id="3.30.428.10">
    <property type="entry name" value="HIT-like"/>
    <property type="match status" value="1"/>
</dbReference>
<evidence type="ECO:0000256" key="14">
    <source>
        <dbReference type="ARBA" id="ARBA00044639"/>
    </source>
</evidence>
<proteinExistence type="predicted"/>
<accession>A0A9P4S8H6</accession>
<feature type="compositionally biased region" description="Polar residues" evidence="19">
    <location>
        <begin position="18"/>
        <end position="32"/>
    </location>
</feature>
<evidence type="ECO:0000256" key="8">
    <source>
        <dbReference type="ARBA" id="ARBA00022801"/>
    </source>
</evidence>
<evidence type="ECO:0000256" key="9">
    <source>
        <dbReference type="ARBA" id="ARBA00022833"/>
    </source>
</evidence>
<feature type="region of interest" description="Disordered" evidence="19">
    <location>
        <begin position="1"/>
        <end position="70"/>
    </location>
</feature>
<dbReference type="AlphaFoldDB" id="A0A9P4S8H6"/>
<dbReference type="PANTHER" id="PTHR12486">
    <property type="entry name" value="APRATAXIN-RELATED"/>
    <property type="match status" value="1"/>
</dbReference>
<feature type="domain" description="Aprataxin C2HE/C2H2/C2HC zinc finger" evidence="21">
    <location>
        <begin position="241"/>
        <end position="296"/>
    </location>
</feature>
<protein>
    <recommendedName>
        <fullName evidence="17">Aprataxin-like protein</fullName>
        <ecNumber evidence="4">3.6.1.71</ecNumber>
        <ecNumber evidence="3">3.6.1.72</ecNumber>
    </recommendedName>
    <alternativeName>
        <fullName evidence="18">Hit family protein 3</fullName>
    </alternativeName>
</protein>
<dbReference type="GO" id="GO:0033699">
    <property type="term" value="F:DNA 5'-adenosine monophosphate hydrolase activity"/>
    <property type="evidence" value="ECO:0007669"/>
    <property type="project" value="UniProtKB-EC"/>
</dbReference>
<dbReference type="GO" id="GO:0005737">
    <property type="term" value="C:cytoplasm"/>
    <property type="evidence" value="ECO:0007669"/>
    <property type="project" value="UniProtKB-SubCell"/>
</dbReference>
<evidence type="ECO:0000256" key="13">
    <source>
        <dbReference type="ARBA" id="ARBA00024601"/>
    </source>
</evidence>
<evidence type="ECO:0000256" key="5">
    <source>
        <dbReference type="ARBA" id="ARBA00022490"/>
    </source>
</evidence>
<evidence type="ECO:0000256" key="11">
    <source>
        <dbReference type="ARBA" id="ARBA00023204"/>
    </source>
</evidence>
<evidence type="ECO:0000256" key="19">
    <source>
        <dbReference type="SAM" id="MobiDB-lite"/>
    </source>
</evidence>
<evidence type="ECO:0000256" key="17">
    <source>
        <dbReference type="ARBA" id="ARBA00068941"/>
    </source>
</evidence>
<evidence type="ECO:0000256" key="15">
    <source>
        <dbReference type="ARBA" id="ARBA00044713"/>
    </source>
</evidence>
<dbReference type="InterPro" id="IPR011146">
    <property type="entry name" value="HIT-like"/>
</dbReference>
<dbReference type="GO" id="GO:0000012">
    <property type="term" value="P:single strand break repair"/>
    <property type="evidence" value="ECO:0007669"/>
    <property type="project" value="TreeGrafter"/>
</dbReference>
<evidence type="ECO:0000256" key="6">
    <source>
        <dbReference type="ARBA" id="ARBA00022723"/>
    </source>
</evidence>
<evidence type="ECO:0000256" key="3">
    <source>
        <dbReference type="ARBA" id="ARBA00012495"/>
    </source>
</evidence>
<dbReference type="GO" id="GO:1990165">
    <property type="term" value="F:single-strand break-containing DNA binding"/>
    <property type="evidence" value="ECO:0007669"/>
    <property type="project" value="TreeGrafter"/>
</dbReference>
<name>A0A9P4S8H6_9PEZI</name>
<dbReference type="GO" id="GO:0003725">
    <property type="term" value="F:double-stranded RNA binding"/>
    <property type="evidence" value="ECO:0007669"/>
    <property type="project" value="TreeGrafter"/>
</dbReference>
<keyword evidence="10" id="KW-0238">DNA-binding</keyword>
<reference evidence="22" key="1">
    <citation type="journal article" date="2020" name="Stud. Mycol.">
        <title>101 Dothideomycetes genomes: a test case for predicting lifestyles and emergence of pathogens.</title>
        <authorList>
            <person name="Haridas S."/>
            <person name="Albert R."/>
            <person name="Binder M."/>
            <person name="Bloem J."/>
            <person name="Labutti K."/>
            <person name="Salamov A."/>
            <person name="Andreopoulos B."/>
            <person name="Baker S."/>
            <person name="Barry K."/>
            <person name="Bills G."/>
            <person name="Bluhm B."/>
            <person name="Cannon C."/>
            <person name="Castanera R."/>
            <person name="Culley D."/>
            <person name="Daum C."/>
            <person name="Ezra D."/>
            <person name="Gonzalez J."/>
            <person name="Henrissat B."/>
            <person name="Kuo A."/>
            <person name="Liang C."/>
            <person name="Lipzen A."/>
            <person name="Lutzoni F."/>
            <person name="Magnuson J."/>
            <person name="Mondo S."/>
            <person name="Nolan M."/>
            <person name="Ohm R."/>
            <person name="Pangilinan J."/>
            <person name="Park H.-J."/>
            <person name="Ramirez L."/>
            <person name="Alfaro M."/>
            <person name="Sun H."/>
            <person name="Tritt A."/>
            <person name="Yoshinaga Y."/>
            <person name="Zwiers L.-H."/>
            <person name="Turgeon B."/>
            <person name="Goodwin S."/>
            <person name="Spatafora J."/>
            <person name="Crous P."/>
            <person name="Grigoriev I."/>
        </authorList>
    </citation>
    <scope>NUCLEOTIDE SEQUENCE</scope>
    <source>
        <strain evidence="22">CBS 101060</strain>
    </source>
</reference>
<dbReference type="PANTHER" id="PTHR12486:SF4">
    <property type="entry name" value="APRATAXIN"/>
    <property type="match status" value="1"/>
</dbReference>
<keyword evidence="11" id="KW-0234">DNA repair</keyword>
<dbReference type="Pfam" id="PF01230">
    <property type="entry name" value="HIT"/>
    <property type="match status" value="1"/>
</dbReference>
<dbReference type="FunFam" id="3.30.428.10:FF:000017">
    <property type="entry name" value="Aprataxin-like protein"/>
    <property type="match status" value="1"/>
</dbReference>
<keyword evidence="7" id="KW-0227">DNA damage</keyword>
<dbReference type="GO" id="GO:0005634">
    <property type="term" value="C:nucleus"/>
    <property type="evidence" value="ECO:0007669"/>
    <property type="project" value="UniProtKB-SubCell"/>
</dbReference>
<keyword evidence="9" id="KW-0862">Zinc</keyword>
<evidence type="ECO:0000256" key="1">
    <source>
        <dbReference type="ARBA" id="ARBA00004123"/>
    </source>
</evidence>
<evidence type="ECO:0000259" key="21">
    <source>
        <dbReference type="Pfam" id="PF16278"/>
    </source>
</evidence>